<protein>
    <recommendedName>
        <fullName evidence="1">AraC effector-binding domain-containing protein</fullName>
    </recommendedName>
</protein>
<dbReference type="Pfam" id="PF06445">
    <property type="entry name" value="GyrI-like"/>
    <property type="match status" value="1"/>
</dbReference>
<name>A0A8E1WLP7_9HYPH</name>
<dbReference type="InterPro" id="IPR010499">
    <property type="entry name" value="AraC_E-bd"/>
</dbReference>
<evidence type="ECO:0000313" key="2">
    <source>
        <dbReference type="EMBL" id="MBB6469805.1"/>
    </source>
</evidence>
<accession>A0A8E1WLP7</accession>
<proteinExistence type="predicted"/>
<dbReference type="InterPro" id="IPR011256">
    <property type="entry name" value="Reg_factor_effector_dom_sf"/>
</dbReference>
<dbReference type="InterPro" id="IPR029442">
    <property type="entry name" value="GyrI-like"/>
</dbReference>
<dbReference type="Proteomes" id="UP000532373">
    <property type="component" value="Unassembled WGS sequence"/>
</dbReference>
<sequence length="156" mass="16583">MSDFELVSMSPRPYAYVSRSCTLPQISGAMAASFEALSEALSKARVLPAGPPLAHYREIGDGKVTFDAGFPISEDQFLALRGSGLGLGATAAGQAIKALHIGAYERLSDTYAAVLDEMRTRGLDATDDMWESYLSPPGTPPNETATEVLWPVRGTA</sequence>
<dbReference type="EMBL" id="JACHGI010000019">
    <property type="protein sequence ID" value="MBB6469805.1"/>
    <property type="molecule type" value="Genomic_DNA"/>
</dbReference>
<evidence type="ECO:0000259" key="1">
    <source>
        <dbReference type="SMART" id="SM00871"/>
    </source>
</evidence>
<organism evidence="2 3">
    <name type="scientific">Aminobacter carboxidus</name>
    <dbReference type="NCBI Taxonomy" id="376165"/>
    <lineage>
        <taxon>Bacteria</taxon>
        <taxon>Pseudomonadati</taxon>
        <taxon>Pseudomonadota</taxon>
        <taxon>Alphaproteobacteria</taxon>
        <taxon>Hyphomicrobiales</taxon>
        <taxon>Phyllobacteriaceae</taxon>
        <taxon>Aminobacter</taxon>
    </lineage>
</organism>
<feature type="domain" description="AraC effector-binding" evidence="1">
    <location>
        <begin position="2"/>
        <end position="153"/>
    </location>
</feature>
<dbReference type="SUPFAM" id="SSF55136">
    <property type="entry name" value="Probable bacterial effector-binding domain"/>
    <property type="match status" value="1"/>
</dbReference>
<evidence type="ECO:0000313" key="3">
    <source>
        <dbReference type="Proteomes" id="UP000532373"/>
    </source>
</evidence>
<dbReference type="AlphaFoldDB" id="A0A8E1WLP7"/>
<dbReference type="RefSeq" id="WP_184773477.1">
    <property type="nucleotide sequence ID" value="NZ_JACHGI010000019.1"/>
</dbReference>
<gene>
    <name evidence="2" type="ORF">HNQ96_005699</name>
</gene>
<reference evidence="2 3" key="1">
    <citation type="submission" date="2020-08" db="EMBL/GenBank/DDBJ databases">
        <title>Genomic Encyclopedia of Type Strains, Phase IV (KMG-IV): sequencing the most valuable type-strain genomes for metagenomic binning, comparative biology and taxonomic classification.</title>
        <authorList>
            <person name="Goeker M."/>
        </authorList>
    </citation>
    <scope>NUCLEOTIDE SEQUENCE [LARGE SCALE GENOMIC DNA]</scope>
    <source>
        <strain evidence="2 3">DSM 17454</strain>
    </source>
</reference>
<dbReference type="Gene3D" id="3.20.80.10">
    <property type="entry name" value="Regulatory factor, effector binding domain"/>
    <property type="match status" value="1"/>
</dbReference>
<dbReference type="SMART" id="SM00871">
    <property type="entry name" value="AraC_E_bind"/>
    <property type="match status" value="1"/>
</dbReference>
<comment type="caution">
    <text evidence="2">The sequence shown here is derived from an EMBL/GenBank/DDBJ whole genome shotgun (WGS) entry which is preliminary data.</text>
</comment>